<dbReference type="GO" id="GO:0052650">
    <property type="term" value="F:all-trans-retinol dehydrogenase (NADP+) activity"/>
    <property type="evidence" value="ECO:0007669"/>
    <property type="project" value="UniProtKB-ARBA"/>
</dbReference>
<evidence type="ECO:0000256" key="10">
    <source>
        <dbReference type="ARBA" id="ARBA00068717"/>
    </source>
</evidence>
<evidence type="ECO:0000313" key="13">
    <source>
        <dbReference type="EMBL" id="KXS96386.1"/>
    </source>
</evidence>
<evidence type="ECO:0000256" key="1">
    <source>
        <dbReference type="ARBA" id="ARBA00004141"/>
    </source>
</evidence>
<evidence type="ECO:0000256" key="8">
    <source>
        <dbReference type="ARBA" id="ARBA00023136"/>
    </source>
</evidence>
<dbReference type="EMBL" id="LFZN01000176">
    <property type="protein sequence ID" value="KXS96386.1"/>
    <property type="molecule type" value="Genomic_DNA"/>
</dbReference>
<keyword evidence="14" id="KW-1185">Reference proteome</keyword>
<sequence>MPATLLPPAVTGALLFALTASPHRFRDPLLAHLKQYVSVENLVRITTALKWLLAIGVVRHLNKRLSELAQNNFRLRSEKHRYNWPTEVAVITGANGGFGSLMSKDLAARGVNIMALDLQDEPNPTFNAYPKIHYFKCDVTDRAQVAHVANQIRQRFGDPTILVNNAGISSEGPILEQSEEALKRVFGINIISHYYTVQEFLPAMAKMKKGHVVTIASMASFATTPGLVPYSNTKVAALGFHEGLVQEARVFLDAPEVKFSVVHPSFAATPMVAPFKAQLEAGGAKVITAESVADAVVKQILSCKGKQIVIAGNLGFAVWLRSFPVWVPLGMFQLGDRRTKASYKKMLPIASTRKR</sequence>
<evidence type="ECO:0000256" key="5">
    <source>
        <dbReference type="ARBA" id="ARBA00022989"/>
    </source>
</evidence>
<dbReference type="PRINTS" id="PR00080">
    <property type="entry name" value="SDRFAMILY"/>
</dbReference>
<protein>
    <recommendedName>
        <fullName evidence="10">Short-chain dehydrogenase/reductase 3</fullName>
    </recommendedName>
    <alternativeName>
        <fullName evidence="11">Retinal short-chain dehydrogenase/reductase 1</fullName>
    </alternativeName>
</protein>
<evidence type="ECO:0000256" key="11">
    <source>
        <dbReference type="ARBA" id="ARBA00082544"/>
    </source>
</evidence>
<gene>
    <name evidence="13" type="ORF">AC578_8443</name>
</gene>
<evidence type="ECO:0000256" key="2">
    <source>
        <dbReference type="ARBA" id="ARBA00006484"/>
    </source>
</evidence>
<dbReference type="PANTHER" id="PTHR24322">
    <property type="entry name" value="PKSB"/>
    <property type="match status" value="1"/>
</dbReference>
<evidence type="ECO:0000256" key="4">
    <source>
        <dbReference type="ARBA" id="ARBA00022857"/>
    </source>
</evidence>
<keyword evidence="3" id="KW-0812">Transmembrane</keyword>
<comment type="function">
    <text evidence="9">Catalyzes the reduction of all-trans-retinal to all-trans-retinol in the presence of NADPH.</text>
</comment>
<dbReference type="FunFam" id="3.40.50.720:FF:000131">
    <property type="entry name" value="Short-chain dehydrogenase/reductase 3"/>
    <property type="match status" value="1"/>
</dbReference>
<dbReference type="AlphaFoldDB" id="A0A139H1P6"/>
<keyword evidence="8" id="KW-0472">Membrane</keyword>
<comment type="caution">
    <text evidence="13">The sequence shown here is derived from an EMBL/GenBank/DDBJ whole genome shotgun (WGS) entry which is preliminary data.</text>
</comment>
<name>A0A139H1P6_9PEZI</name>
<dbReference type="InterPro" id="IPR036291">
    <property type="entry name" value="NAD(P)-bd_dom_sf"/>
</dbReference>
<dbReference type="GO" id="GO:0016020">
    <property type="term" value="C:membrane"/>
    <property type="evidence" value="ECO:0007669"/>
    <property type="project" value="UniProtKB-SubCell"/>
</dbReference>
<organism evidence="13 14">
    <name type="scientific">Pseudocercospora eumusae</name>
    <dbReference type="NCBI Taxonomy" id="321146"/>
    <lineage>
        <taxon>Eukaryota</taxon>
        <taxon>Fungi</taxon>
        <taxon>Dikarya</taxon>
        <taxon>Ascomycota</taxon>
        <taxon>Pezizomycotina</taxon>
        <taxon>Dothideomycetes</taxon>
        <taxon>Dothideomycetidae</taxon>
        <taxon>Mycosphaerellales</taxon>
        <taxon>Mycosphaerellaceae</taxon>
        <taxon>Pseudocercospora</taxon>
    </lineage>
</organism>
<dbReference type="Proteomes" id="UP000070133">
    <property type="component" value="Unassembled WGS sequence"/>
</dbReference>
<evidence type="ECO:0000256" key="6">
    <source>
        <dbReference type="ARBA" id="ARBA00023002"/>
    </source>
</evidence>
<dbReference type="PANTHER" id="PTHR24322:SF736">
    <property type="entry name" value="RETINOL DEHYDROGENASE 10"/>
    <property type="match status" value="1"/>
</dbReference>
<proteinExistence type="inferred from homology"/>
<evidence type="ECO:0000256" key="12">
    <source>
        <dbReference type="RuleBase" id="RU000363"/>
    </source>
</evidence>
<evidence type="ECO:0000256" key="9">
    <source>
        <dbReference type="ARBA" id="ARBA00059620"/>
    </source>
</evidence>
<keyword evidence="7" id="KW-0443">Lipid metabolism</keyword>
<dbReference type="SUPFAM" id="SSF51735">
    <property type="entry name" value="NAD(P)-binding Rossmann-fold domains"/>
    <property type="match status" value="1"/>
</dbReference>
<comment type="subcellular location">
    <subcellularLocation>
        <location evidence="1">Membrane</location>
        <topology evidence="1">Multi-pass membrane protein</topology>
    </subcellularLocation>
</comment>
<evidence type="ECO:0000256" key="3">
    <source>
        <dbReference type="ARBA" id="ARBA00022692"/>
    </source>
</evidence>
<dbReference type="PRINTS" id="PR00081">
    <property type="entry name" value="GDHRDH"/>
</dbReference>
<dbReference type="OrthoDB" id="310217at2759"/>
<evidence type="ECO:0000256" key="7">
    <source>
        <dbReference type="ARBA" id="ARBA00023098"/>
    </source>
</evidence>
<accession>A0A139H1P6</accession>
<keyword evidence="6" id="KW-0560">Oxidoreductase</keyword>
<dbReference type="Gene3D" id="3.40.50.720">
    <property type="entry name" value="NAD(P)-binding Rossmann-like Domain"/>
    <property type="match status" value="1"/>
</dbReference>
<reference evidence="13 14" key="1">
    <citation type="submission" date="2015-07" db="EMBL/GenBank/DDBJ databases">
        <title>Comparative genomics of the Sigatoka disease complex on banana suggests a link between parallel evolutionary changes in Pseudocercospora fijiensis and Pseudocercospora eumusae and increased virulence on the banana host.</title>
        <authorList>
            <person name="Chang T.-C."/>
            <person name="Salvucci A."/>
            <person name="Crous P.W."/>
            <person name="Stergiopoulos I."/>
        </authorList>
    </citation>
    <scope>NUCLEOTIDE SEQUENCE [LARGE SCALE GENOMIC DNA]</scope>
    <source>
        <strain evidence="13 14">CBS 114824</strain>
    </source>
</reference>
<dbReference type="InterPro" id="IPR002347">
    <property type="entry name" value="SDR_fam"/>
</dbReference>
<keyword evidence="4" id="KW-0521">NADP</keyword>
<comment type="similarity">
    <text evidence="2 12">Belongs to the short-chain dehydrogenases/reductases (SDR) family.</text>
</comment>
<evidence type="ECO:0000313" key="14">
    <source>
        <dbReference type="Proteomes" id="UP000070133"/>
    </source>
</evidence>
<keyword evidence="5" id="KW-1133">Transmembrane helix</keyword>
<dbReference type="Pfam" id="PF00106">
    <property type="entry name" value="adh_short"/>
    <property type="match status" value="1"/>
</dbReference>